<dbReference type="EMBL" id="OZ034688">
    <property type="protein sequence ID" value="CAL1329486.1"/>
    <property type="molecule type" value="Genomic_DNA"/>
</dbReference>
<evidence type="ECO:0000256" key="1">
    <source>
        <dbReference type="ARBA" id="ARBA00004985"/>
    </source>
</evidence>
<dbReference type="InterPro" id="IPR020593">
    <property type="entry name" value="G-glutamylP_reductase_CS"/>
</dbReference>
<dbReference type="RefSeq" id="WP_341764943.1">
    <property type="nucleotide sequence ID" value="NZ_OZ034688.1"/>
</dbReference>
<evidence type="ECO:0000256" key="3">
    <source>
        <dbReference type="ARBA" id="ARBA00022650"/>
    </source>
</evidence>
<comment type="pathway">
    <text evidence="1 7">Amino-acid biosynthesis; L-proline biosynthesis; L-glutamate 5-semialdehyde from L-glutamate: step 2/2.</text>
</comment>
<evidence type="ECO:0000313" key="10">
    <source>
        <dbReference type="Proteomes" id="UP001497533"/>
    </source>
</evidence>
<keyword evidence="5 7" id="KW-0560">Oxidoreductase</keyword>
<comment type="function">
    <text evidence="7">Catalyzes the NADPH-dependent reduction of L-glutamate 5-phosphate into L-glutamate 5-semialdehyde and phosphate. The product spontaneously undergoes cyclization to form 1-pyrroline-5-carboxylate.</text>
</comment>
<evidence type="ECO:0000313" key="9">
    <source>
        <dbReference type="EMBL" id="CAL1329486.1"/>
    </source>
</evidence>
<dbReference type="Pfam" id="PF00171">
    <property type="entry name" value="Aldedh"/>
    <property type="match status" value="1"/>
</dbReference>
<evidence type="ECO:0000256" key="5">
    <source>
        <dbReference type="ARBA" id="ARBA00023002"/>
    </source>
</evidence>
<comment type="subcellular location">
    <subcellularLocation>
        <location evidence="7">Cytoplasm</location>
    </subcellularLocation>
</comment>
<dbReference type="PANTHER" id="PTHR11063">
    <property type="entry name" value="GLUTAMATE SEMIALDEHYDE DEHYDROGENASE"/>
    <property type="match status" value="1"/>
</dbReference>
<dbReference type="PANTHER" id="PTHR11063:SF8">
    <property type="entry name" value="DELTA-1-PYRROLINE-5-CARBOXYLATE SYNTHASE"/>
    <property type="match status" value="1"/>
</dbReference>
<keyword evidence="3 7" id="KW-0641">Proline biosynthesis</keyword>
<keyword evidence="2 7" id="KW-0028">Amino-acid biosynthesis</keyword>
<feature type="domain" description="Aldehyde dehydrogenase" evidence="8">
    <location>
        <begin position="43"/>
        <end position="278"/>
    </location>
</feature>
<accession>A0ABM9NPU2</accession>
<dbReference type="InterPro" id="IPR015590">
    <property type="entry name" value="Aldehyde_DH_dom"/>
</dbReference>
<dbReference type="EC" id="1.2.1.41" evidence="7"/>
<evidence type="ECO:0000256" key="2">
    <source>
        <dbReference type="ARBA" id="ARBA00022605"/>
    </source>
</evidence>
<evidence type="ECO:0000259" key="8">
    <source>
        <dbReference type="Pfam" id="PF00171"/>
    </source>
</evidence>
<proteinExistence type="inferred from homology"/>
<comment type="similarity">
    <text evidence="7">Belongs to the gamma-glutamyl phosphate reductase family.</text>
</comment>
<dbReference type="InterPro" id="IPR016161">
    <property type="entry name" value="Ald_DH/histidinol_DH"/>
</dbReference>
<keyword evidence="4 7" id="KW-0521">NADP</keyword>
<organism evidence="9 10">
    <name type="scientific">Candidatus Providencia siddallii</name>
    <dbReference type="NCBI Taxonomy" id="1715285"/>
    <lineage>
        <taxon>Bacteria</taxon>
        <taxon>Pseudomonadati</taxon>
        <taxon>Pseudomonadota</taxon>
        <taxon>Gammaproteobacteria</taxon>
        <taxon>Enterobacterales</taxon>
        <taxon>Morganellaceae</taxon>
        <taxon>Providencia</taxon>
    </lineage>
</organism>
<dbReference type="PROSITE" id="PS01223">
    <property type="entry name" value="PROA"/>
    <property type="match status" value="1"/>
</dbReference>
<keyword evidence="7" id="KW-0963">Cytoplasm</keyword>
<dbReference type="NCBIfam" id="TIGR00407">
    <property type="entry name" value="proA"/>
    <property type="match status" value="1"/>
</dbReference>
<evidence type="ECO:0000256" key="7">
    <source>
        <dbReference type="HAMAP-Rule" id="MF_00412"/>
    </source>
</evidence>
<gene>
    <name evidence="7 9" type="primary">proA</name>
    <name evidence="9" type="ORF">PRHACTZTBTEA_577</name>
</gene>
<keyword evidence="10" id="KW-1185">Reference proteome</keyword>
<evidence type="ECO:0000256" key="6">
    <source>
        <dbReference type="ARBA" id="ARBA00049024"/>
    </source>
</evidence>
<dbReference type="InterPro" id="IPR016163">
    <property type="entry name" value="Ald_DH_C"/>
</dbReference>
<dbReference type="SUPFAM" id="SSF53720">
    <property type="entry name" value="ALDH-like"/>
    <property type="match status" value="1"/>
</dbReference>
<dbReference type="CDD" id="cd07079">
    <property type="entry name" value="ALDH_F18-19_ProA-GPR"/>
    <property type="match status" value="1"/>
</dbReference>
<dbReference type="Gene3D" id="3.40.309.10">
    <property type="entry name" value="Aldehyde Dehydrogenase, Chain A, domain 2"/>
    <property type="match status" value="1"/>
</dbReference>
<protein>
    <recommendedName>
        <fullName evidence="7">Gamma-glutamyl phosphate reductase</fullName>
        <shortName evidence="7">GPR</shortName>
        <ecNumber evidence="7">1.2.1.41</ecNumber>
    </recommendedName>
    <alternativeName>
        <fullName evidence="7">Glutamate-5-semialdehyde dehydrogenase</fullName>
    </alternativeName>
    <alternativeName>
        <fullName evidence="7">Glutamyl-gamma-semialdehyde dehydrogenase</fullName>
        <shortName evidence="7">GSA dehydrogenase</shortName>
    </alternativeName>
</protein>
<dbReference type="HAMAP" id="MF_00412">
    <property type="entry name" value="ProA"/>
    <property type="match status" value="1"/>
</dbReference>
<dbReference type="PIRSF" id="PIRSF000151">
    <property type="entry name" value="GPR"/>
    <property type="match status" value="1"/>
</dbReference>
<dbReference type="GO" id="GO:0004350">
    <property type="term" value="F:glutamate-5-semialdehyde dehydrogenase activity"/>
    <property type="evidence" value="ECO:0007669"/>
    <property type="project" value="UniProtKB-EC"/>
</dbReference>
<sequence>MLNNFGKTAKIISKQLSKLNTKQKNQALNEIAISLKQKKSIILESNNKDIKLAKKNNLHKTLQDRLSLTEKKLEYTINNITKICELEDPIGKIIDGKHLNNGLRLLRYKIPIGVICAIYESRPNVTIDITSLCLKTGNAIILRGGKEAHYSNTTIINIIQETLKNIGLPQNSVQLIDCYNHNLIIQLLKLNKYIDLLIPRGGEALHKLCREESTIPIISGGIGVCHIFVDEFVNFNDAINVIINSKVQNPSACNSLETLLIHKNIALNFLPLLAKKMINEQVTLHISKRSFFYLKEKFDNIVELKLENLTKEWLSLDLNVEIVDDINEAINHINYYGTSHSDAILTESIQQANYFVKNINSATVYVNASTRLTDGEQFGFGSEIAVSTQKLHTRGPSGLDSLTTYKWVGYGDFTIRK</sequence>
<comment type="catalytic activity">
    <reaction evidence="6 7">
        <text>L-glutamate 5-semialdehyde + phosphate + NADP(+) = L-glutamyl 5-phosphate + NADPH + H(+)</text>
        <dbReference type="Rhea" id="RHEA:19541"/>
        <dbReference type="ChEBI" id="CHEBI:15378"/>
        <dbReference type="ChEBI" id="CHEBI:43474"/>
        <dbReference type="ChEBI" id="CHEBI:57783"/>
        <dbReference type="ChEBI" id="CHEBI:58066"/>
        <dbReference type="ChEBI" id="CHEBI:58274"/>
        <dbReference type="ChEBI" id="CHEBI:58349"/>
        <dbReference type="EC" id="1.2.1.41"/>
    </reaction>
</comment>
<dbReference type="InterPro" id="IPR016162">
    <property type="entry name" value="Ald_DH_N"/>
</dbReference>
<dbReference type="InterPro" id="IPR012134">
    <property type="entry name" value="Glu-5-SA_DH"/>
</dbReference>
<dbReference type="Proteomes" id="UP001497533">
    <property type="component" value="Chromosome"/>
</dbReference>
<dbReference type="Gene3D" id="3.40.605.10">
    <property type="entry name" value="Aldehyde Dehydrogenase, Chain A, domain 1"/>
    <property type="match status" value="1"/>
</dbReference>
<evidence type="ECO:0000256" key="4">
    <source>
        <dbReference type="ARBA" id="ARBA00022857"/>
    </source>
</evidence>
<dbReference type="NCBIfam" id="NF001221">
    <property type="entry name" value="PRK00197.1"/>
    <property type="match status" value="1"/>
</dbReference>
<name>A0ABM9NPU2_9GAMM</name>
<reference evidence="9" key="1">
    <citation type="submission" date="2024-04" db="EMBL/GenBank/DDBJ databases">
        <authorList>
            <person name="Manzano-Marin A."/>
            <person name="Manzano-Marin A."/>
            <person name="Alejandro Manzano Marin A."/>
        </authorList>
    </citation>
    <scope>NUCLEOTIDE SEQUENCE [LARGE SCALE GENOMIC DNA]</scope>
    <source>
        <strain evidence="9">TABTEA</strain>
    </source>
</reference>
<dbReference type="InterPro" id="IPR000965">
    <property type="entry name" value="GPR_dom"/>
</dbReference>